<feature type="domain" description="Nudix hydrolase" evidence="1">
    <location>
        <begin position="15"/>
        <end position="147"/>
    </location>
</feature>
<dbReference type="PROSITE" id="PS51462">
    <property type="entry name" value="NUDIX"/>
    <property type="match status" value="1"/>
</dbReference>
<dbReference type="PANTHER" id="PTHR43736">
    <property type="entry name" value="ADP-RIBOSE PYROPHOSPHATASE"/>
    <property type="match status" value="1"/>
</dbReference>
<dbReference type="EMBL" id="PDUD01000020">
    <property type="protein sequence ID" value="PHN05694.1"/>
    <property type="molecule type" value="Genomic_DNA"/>
</dbReference>
<dbReference type="Pfam" id="PF21906">
    <property type="entry name" value="WHD_NrtR"/>
    <property type="match status" value="1"/>
</dbReference>
<dbReference type="Pfam" id="PF00293">
    <property type="entry name" value="NUDIX"/>
    <property type="match status" value="1"/>
</dbReference>
<dbReference type="AlphaFoldDB" id="A0A2D0NB10"/>
<gene>
    <name evidence="2" type="ORF">CRP01_14550</name>
</gene>
<proteinExistence type="predicted"/>
<dbReference type="PANTHER" id="PTHR43736:SF4">
    <property type="entry name" value="SLR1690 PROTEIN"/>
    <property type="match status" value="1"/>
</dbReference>
<dbReference type="CDD" id="cd18873">
    <property type="entry name" value="NUDIX_NadM_like"/>
    <property type="match status" value="1"/>
</dbReference>
<dbReference type="Gene3D" id="3.90.79.10">
    <property type="entry name" value="Nucleoside Triphosphate Pyrophosphohydrolase"/>
    <property type="match status" value="1"/>
</dbReference>
<dbReference type="InterPro" id="IPR015797">
    <property type="entry name" value="NUDIX_hydrolase-like_dom_sf"/>
</dbReference>
<evidence type="ECO:0000313" key="3">
    <source>
        <dbReference type="Proteomes" id="UP000223913"/>
    </source>
</evidence>
<dbReference type="InterPro" id="IPR054105">
    <property type="entry name" value="WHD_NrtR"/>
</dbReference>
<dbReference type="SUPFAM" id="SSF55811">
    <property type="entry name" value="Nudix"/>
    <property type="match status" value="1"/>
</dbReference>
<dbReference type="OrthoDB" id="9786141at2"/>
<dbReference type="InterPro" id="IPR036388">
    <property type="entry name" value="WH-like_DNA-bd_sf"/>
</dbReference>
<organism evidence="2 3">
    <name type="scientific">Flavilitoribacter nigricans (strain ATCC 23147 / DSM 23189 / NBRC 102662 / NCIMB 1420 / SS-2)</name>
    <name type="common">Lewinella nigricans</name>
    <dbReference type="NCBI Taxonomy" id="1122177"/>
    <lineage>
        <taxon>Bacteria</taxon>
        <taxon>Pseudomonadati</taxon>
        <taxon>Bacteroidota</taxon>
        <taxon>Saprospiria</taxon>
        <taxon>Saprospirales</taxon>
        <taxon>Lewinellaceae</taxon>
        <taxon>Flavilitoribacter</taxon>
    </lineage>
</organism>
<evidence type="ECO:0000313" key="2">
    <source>
        <dbReference type="EMBL" id="PHN05694.1"/>
    </source>
</evidence>
<keyword evidence="3" id="KW-1185">Reference proteome</keyword>
<protein>
    <submittedName>
        <fullName evidence="2">DNA mismatch repair protein MutT</fullName>
    </submittedName>
</protein>
<dbReference type="SUPFAM" id="SSF46785">
    <property type="entry name" value="Winged helix' DNA-binding domain"/>
    <property type="match status" value="1"/>
</dbReference>
<dbReference type="Proteomes" id="UP000223913">
    <property type="component" value="Unassembled WGS sequence"/>
</dbReference>
<dbReference type="InterPro" id="IPR000086">
    <property type="entry name" value="NUDIX_hydrolase_dom"/>
</dbReference>
<dbReference type="Gene3D" id="1.10.10.10">
    <property type="entry name" value="Winged helix-like DNA-binding domain superfamily/Winged helix DNA-binding domain"/>
    <property type="match status" value="1"/>
</dbReference>
<sequence>MSSATLKKYYEGAEKILVAIDCIIFGFDKETLKLLLFKRKIAPFAGEWSLIGSFVQSGESVPEAAQRVLEESTGLNNVYLEEMGSYSDLQRDPGSRVISIAHYALIRLDEHKQQLVETHQARWFPYDDLPDLILDHQEMTQNALAKLRRKARYQPIGFELLPEKFTLPQLQLLYQAIYQKKLDRRNFRKKILSMKILEKLDEKDKTNSRKGAFLYRFDEKKYQELERKGMNFEL</sequence>
<name>A0A2D0NB10_FLAN2</name>
<comment type="caution">
    <text evidence="2">The sequence shown here is derived from an EMBL/GenBank/DDBJ whole genome shotgun (WGS) entry which is preliminary data.</text>
</comment>
<reference evidence="2 3" key="1">
    <citation type="submission" date="2017-10" db="EMBL/GenBank/DDBJ databases">
        <title>The draft genome sequence of Lewinella nigricans NBRC 102662.</title>
        <authorList>
            <person name="Wang K."/>
        </authorList>
    </citation>
    <scope>NUCLEOTIDE SEQUENCE [LARGE SCALE GENOMIC DNA]</scope>
    <source>
        <strain evidence="2 3">NBRC 102662</strain>
    </source>
</reference>
<dbReference type="RefSeq" id="WP_099150785.1">
    <property type="nucleotide sequence ID" value="NZ_PDUD01000020.1"/>
</dbReference>
<dbReference type="InterPro" id="IPR036390">
    <property type="entry name" value="WH_DNA-bd_sf"/>
</dbReference>
<accession>A0A2D0NB10</accession>
<evidence type="ECO:0000259" key="1">
    <source>
        <dbReference type="PROSITE" id="PS51462"/>
    </source>
</evidence>